<reference evidence="2" key="1">
    <citation type="submission" date="2021-06" db="EMBL/GenBank/DDBJ databases">
        <authorList>
            <person name="Huq M.A."/>
        </authorList>
    </citation>
    <scope>NUCLEOTIDE SEQUENCE</scope>
    <source>
        <strain evidence="2">MAH-26</strain>
    </source>
</reference>
<evidence type="ECO:0000313" key="3">
    <source>
        <dbReference type="Proteomes" id="UP000812270"/>
    </source>
</evidence>
<organism evidence="2 3">
    <name type="scientific">Pinibacter aurantiacus</name>
    <dbReference type="NCBI Taxonomy" id="2851599"/>
    <lineage>
        <taxon>Bacteria</taxon>
        <taxon>Pseudomonadati</taxon>
        <taxon>Bacteroidota</taxon>
        <taxon>Chitinophagia</taxon>
        <taxon>Chitinophagales</taxon>
        <taxon>Chitinophagaceae</taxon>
        <taxon>Pinibacter</taxon>
    </lineage>
</organism>
<dbReference type="EMBL" id="JAHSPG010000003">
    <property type="protein sequence ID" value="MBV4356706.1"/>
    <property type="molecule type" value="Genomic_DNA"/>
</dbReference>
<keyword evidence="1" id="KW-0812">Transmembrane</keyword>
<evidence type="ECO:0000313" key="2">
    <source>
        <dbReference type="EMBL" id="MBV4356706.1"/>
    </source>
</evidence>
<accession>A0A9E2S628</accession>
<dbReference type="RefSeq" id="WP_217790350.1">
    <property type="nucleotide sequence ID" value="NZ_JAHSPG010000003.1"/>
</dbReference>
<gene>
    <name evidence="2" type="ORF">KTO63_06050</name>
</gene>
<dbReference type="AlphaFoldDB" id="A0A9E2S628"/>
<protein>
    <submittedName>
        <fullName evidence="2">Uncharacterized protein</fullName>
    </submittedName>
</protein>
<evidence type="ECO:0000256" key="1">
    <source>
        <dbReference type="SAM" id="Phobius"/>
    </source>
</evidence>
<keyword evidence="1" id="KW-0472">Membrane</keyword>
<keyword evidence="1" id="KW-1133">Transmembrane helix</keyword>
<dbReference type="Proteomes" id="UP000812270">
    <property type="component" value="Unassembled WGS sequence"/>
</dbReference>
<proteinExistence type="predicted"/>
<keyword evidence="3" id="KW-1185">Reference proteome</keyword>
<feature type="transmembrane region" description="Helical" evidence="1">
    <location>
        <begin position="18"/>
        <end position="35"/>
    </location>
</feature>
<name>A0A9E2S628_9BACT</name>
<sequence length="279" mass="32056">MINQSFQETNKFSISSRVQWLIVIACITMVFVACSKTDNYRSDPLSDYMPLQKGKYWIYLLDSTNYYNSQKVQTQYQLKDVVDDTLTDNLSRVAYRLIRYIRPSSSTSDTDWKLMGEYYMVPTKQTLETIDFYNFKYQSLKLPVALNLTWKGNSYLPAFPYSEALPVQSSFNFTVDGGMGDWDYTYTGVGESETINGKNYDNVVTVSQEDASTNLLEDNQTPTNVNDFATRAFSAEKYAKNVGLIYKKLELWEHQPASPTNPDGYYVGFGIQLQLIDHN</sequence>
<comment type="caution">
    <text evidence="2">The sequence shown here is derived from an EMBL/GenBank/DDBJ whole genome shotgun (WGS) entry which is preliminary data.</text>
</comment>